<dbReference type="EMBL" id="ML991792">
    <property type="protein sequence ID" value="KAF2235249.1"/>
    <property type="molecule type" value="Genomic_DNA"/>
</dbReference>
<keyword evidence="1" id="KW-0560">Oxidoreductase</keyword>
<evidence type="ECO:0000313" key="3">
    <source>
        <dbReference type="EMBL" id="KAF2235249.1"/>
    </source>
</evidence>
<dbReference type="OrthoDB" id="48988at2759"/>
<dbReference type="GO" id="GO:0016491">
    <property type="term" value="F:oxidoreductase activity"/>
    <property type="evidence" value="ECO:0007669"/>
    <property type="project" value="UniProtKB-KW"/>
</dbReference>
<evidence type="ECO:0000259" key="2">
    <source>
        <dbReference type="Pfam" id="PF00248"/>
    </source>
</evidence>
<proteinExistence type="predicted"/>
<name>A0A6A6HBM2_VIRVR</name>
<evidence type="ECO:0000313" key="4">
    <source>
        <dbReference type="Proteomes" id="UP000800092"/>
    </source>
</evidence>
<accession>A0A6A6HBM2</accession>
<dbReference type="InterPro" id="IPR023210">
    <property type="entry name" value="NADP_OxRdtase_dom"/>
</dbReference>
<dbReference type="SUPFAM" id="SSF51430">
    <property type="entry name" value="NAD(P)-linked oxidoreductase"/>
    <property type="match status" value="1"/>
</dbReference>
<reference evidence="3" key="1">
    <citation type="journal article" date="2020" name="Stud. Mycol.">
        <title>101 Dothideomycetes genomes: a test case for predicting lifestyles and emergence of pathogens.</title>
        <authorList>
            <person name="Haridas S."/>
            <person name="Albert R."/>
            <person name="Binder M."/>
            <person name="Bloem J."/>
            <person name="Labutti K."/>
            <person name="Salamov A."/>
            <person name="Andreopoulos B."/>
            <person name="Baker S."/>
            <person name="Barry K."/>
            <person name="Bills G."/>
            <person name="Bluhm B."/>
            <person name="Cannon C."/>
            <person name="Castanera R."/>
            <person name="Culley D."/>
            <person name="Daum C."/>
            <person name="Ezra D."/>
            <person name="Gonzalez J."/>
            <person name="Henrissat B."/>
            <person name="Kuo A."/>
            <person name="Liang C."/>
            <person name="Lipzen A."/>
            <person name="Lutzoni F."/>
            <person name="Magnuson J."/>
            <person name="Mondo S."/>
            <person name="Nolan M."/>
            <person name="Ohm R."/>
            <person name="Pangilinan J."/>
            <person name="Park H.-J."/>
            <person name="Ramirez L."/>
            <person name="Alfaro M."/>
            <person name="Sun H."/>
            <person name="Tritt A."/>
            <person name="Yoshinaga Y."/>
            <person name="Zwiers L.-H."/>
            <person name="Turgeon B."/>
            <person name="Goodwin S."/>
            <person name="Spatafora J."/>
            <person name="Crous P."/>
            <person name="Grigoriev I."/>
        </authorList>
    </citation>
    <scope>NUCLEOTIDE SEQUENCE</scope>
    <source>
        <strain evidence="3">Tuck. ex Michener</strain>
    </source>
</reference>
<dbReference type="Proteomes" id="UP000800092">
    <property type="component" value="Unassembled WGS sequence"/>
</dbReference>
<gene>
    <name evidence="3" type="ORF">EV356DRAFT_575909</name>
</gene>
<dbReference type="AlphaFoldDB" id="A0A6A6HBM2"/>
<dbReference type="PANTHER" id="PTHR43364">
    <property type="entry name" value="NADH-SPECIFIC METHYLGLYOXAL REDUCTASE-RELATED"/>
    <property type="match status" value="1"/>
</dbReference>
<dbReference type="PANTHER" id="PTHR43364:SF4">
    <property type="entry name" value="NAD(P)-LINKED OXIDOREDUCTASE SUPERFAMILY PROTEIN"/>
    <property type="match status" value="1"/>
</dbReference>
<keyword evidence="4" id="KW-1185">Reference proteome</keyword>
<dbReference type="Gene3D" id="3.20.20.100">
    <property type="entry name" value="NADP-dependent oxidoreductase domain"/>
    <property type="match status" value="1"/>
</dbReference>
<organism evidence="3 4">
    <name type="scientific">Viridothelium virens</name>
    <name type="common">Speckled blister lichen</name>
    <name type="synonym">Trypethelium virens</name>
    <dbReference type="NCBI Taxonomy" id="1048519"/>
    <lineage>
        <taxon>Eukaryota</taxon>
        <taxon>Fungi</taxon>
        <taxon>Dikarya</taxon>
        <taxon>Ascomycota</taxon>
        <taxon>Pezizomycotina</taxon>
        <taxon>Dothideomycetes</taxon>
        <taxon>Dothideomycetes incertae sedis</taxon>
        <taxon>Trypetheliales</taxon>
        <taxon>Trypetheliaceae</taxon>
        <taxon>Viridothelium</taxon>
    </lineage>
</organism>
<evidence type="ECO:0000256" key="1">
    <source>
        <dbReference type="ARBA" id="ARBA00023002"/>
    </source>
</evidence>
<protein>
    <submittedName>
        <fullName evidence="3">Aldo/keto reductase</fullName>
    </submittedName>
</protein>
<sequence>MPRPRILLGGAPEDSGAFSTLEQLNALLAVLRQHNVTSIDTAALYPSASSGRSESPLGEARAAGLLTDFAIDTKIRLWENKQDDDHAPISILYCHVFDPTTPPQETTSTLAELHRSGDAFKTLGISNFTASQAESFISSCKAISCPKPMILEGLYNALSPNAKISLAHLPDTLSLISTTLRRHGMSCVTWSLPAGGFLTGNCTQGNKDMGFDTSNGKSHKFMYDKPSMHDAVKMLAWECENGEGTVKGVDEGDATITPLGEASLRWLYYHSALNEYDGMILRVHSVGMIVANGKAIGRGPLPEGLVVAFDTVRDMVKKDAPIF</sequence>
<dbReference type="InterPro" id="IPR036812">
    <property type="entry name" value="NAD(P)_OxRdtase_dom_sf"/>
</dbReference>
<dbReference type="InterPro" id="IPR050523">
    <property type="entry name" value="AKR_Detox_Biosynth"/>
</dbReference>
<dbReference type="Pfam" id="PF00248">
    <property type="entry name" value="Aldo_ket_red"/>
    <property type="match status" value="1"/>
</dbReference>
<feature type="domain" description="NADP-dependent oxidoreductase" evidence="2">
    <location>
        <begin position="7"/>
        <end position="270"/>
    </location>
</feature>